<gene>
    <name evidence="1" type="ORF">Tci_020798</name>
</gene>
<keyword evidence="1" id="KW-0418">Kinase</keyword>
<keyword evidence="1" id="KW-0670">Pyruvate</keyword>
<comment type="caution">
    <text evidence="1">The sequence shown here is derived from an EMBL/GenBank/DDBJ whole genome shotgun (WGS) entry which is preliminary data.</text>
</comment>
<dbReference type="PANTHER" id="PTHR31973">
    <property type="entry name" value="POLYPROTEIN, PUTATIVE-RELATED"/>
    <property type="match status" value="1"/>
</dbReference>
<keyword evidence="1" id="KW-0808">Transferase</keyword>
<organism evidence="1">
    <name type="scientific">Tanacetum cinerariifolium</name>
    <name type="common">Dalmatian daisy</name>
    <name type="synonym">Chrysanthemum cinerariifolium</name>
    <dbReference type="NCBI Taxonomy" id="118510"/>
    <lineage>
        <taxon>Eukaryota</taxon>
        <taxon>Viridiplantae</taxon>
        <taxon>Streptophyta</taxon>
        <taxon>Embryophyta</taxon>
        <taxon>Tracheophyta</taxon>
        <taxon>Spermatophyta</taxon>
        <taxon>Magnoliopsida</taxon>
        <taxon>eudicotyledons</taxon>
        <taxon>Gunneridae</taxon>
        <taxon>Pentapetalae</taxon>
        <taxon>asterids</taxon>
        <taxon>campanulids</taxon>
        <taxon>Asterales</taxon>
        <taxon>Asteraceae</taxon>
        <taxon>Asteroideae</taxon>
        <taxon>Anthemideae</taxon>
        <taxon>Anthemidinae</taxon>
        <taxon>Tanacetum</taxon>
    </lineage>
</organism>
<name>A0A6L2KJ70_TANCI</name>
<accession>A0A6L2KJ70</accession>
<reference evidence="1" key="1">
    <citation type="journal article" date="2019" name="Sci. Rep.">
        <title>Draft genome of Tanacetum cinerariifolium, the natural source of mosquito coil.</title>
        <authorList>
            <person name="Yamashiro T."/>
            <person name="Shiraishi A."/>
            <person name="Satake H."/>
            <person name="Nakayama K."/>
        </authorList>
    </citation>
    <scope>NUCLEOTIDE SEQUENCE</scope>
</reference>
<dbReference type="PANTHER" id="PTHR31973:SF189">
    <property type="entry name" value="TRANSPOSASE, MUDR, PLANT, MULE TRANSPOSASE DOMAIN PROTEIN-RELATED"/>
    <property type="match status" value="1"/>
</dbReference>
<sequence length="352" mass="40209">MFDIEDTLGRLTLYLDHLDMNLLEYLSEAITYDIDALVSKKIGPPKRGIAMTFFVDEMVDWAMMKVEIEGVEARTSTTEGVEAKNSTTEGDVLLKLTPRLGMRVIDDSDYQSDKSVDYLSLGKDELIGLRNMMKANRKKKAKAKDKPDEEINESNEKITADKDGITEDPFISVEKHVERYAMYDKTTHYRLRKPKVGEKYTSAQFKECLTYYGLANGFSLWYETSEEVRVVAKCGQRPPRLSYPEKCKQRKQNKANPDIRLCDIAELVMKKYKCKVSLNQCTNAKKYALIEYEKSIDEHYSMLRSYEKTILDFNPVSTMNGRQVVGKCALDGCFLKSLNQGDILTAVGISFV</sequence>
<proteinExistence type="predicted"/>
<protein>
    <submittedName>
        <fullName evidence="1">Pyruvate kinase</fullName>
    </submittedName>
</protein>
<evidence type="ECO:0000313" key="1">
    <source>
        <dbReference type="EMBL" id="GEU48820.1"/>
    </source>
</evidence>
<dbReference type="GO" id="GO:0016301">
    <property type="term" value="F:kinase activity"/>
    <property type="evidence" value="ECO:0007669"/>
    <property type="project" value="UniProtKB-KW"/>
</dbReference>
<dbReference type="AlphaFoldDB" id="A0A6L2KJ70"/>
<dbReference type="EMBL" id="BKCJ010002477">
    <property type="protein sequence ID" value="GEU48820.1"/>
    <property type="molecule type" value="Genomic_DNA"/>
</dbReference>